<dbReference type="GO" id="GO:0016887">
    <property type="term" value="F:ATP hydrolysis activity"/>
    <property type="evidence" value="ECO:0007669"/>
    <property type="project" value="InterPro"/>
</dbReference>
<evidence type="ECO:0000313" key="5">
    <source>
        <dbReference type="Proteomes" id="UP001237207"/>
    </source>
</evidence>
<dbReference type="EMBL" id="JAUSUC010000035">
    <property type="protein sequence ID" value="MDQ0216091.1"/>
    <property type="molecule type" value="Genomic_DNA"/>
</dbReference>
<comment type="caution">
    <text evidence="4">The sequence shown here is derived from an EMBL/GenBank/DDBJ whole genome shotgun (WGS) entry which is preliminary data.</text>
</comment>
<organism evidence="4 5">
    <name type="scientific">Oikeobacillus pervagus</name>
    <dbReference type="NCBI Taxonomy" id="1325931"/>
    <lineage>
        <taxon>Bacteria</taxon>
        <taxon>Bacillati</taxon>
        <taxon>Bacillota</taxon>
        <taxon>Bacilli</taxon>
        <taxon>Bacillales</taxon>
        <taxon>Bacillaceae</taxon>
        <taxon>Oikeobacillus</taxon>
    </lineage>
</organism>
<dbReference type="InterPro" id="IPR003959">
    <property type="entry name" value="ATPase_AAA_core"/>
</dbReference>
<dbReference type="SUPFAM" id="SSF52540">
    <property type="entry name" value="P-loop containing nucleoside triphosphate hydrolases"/>
    <property type="match status" value="1"/>
</dbReference>
<evidence type="ECO:0000313" key="4">
    <source>
        <dbReference type="EMBL" id="MDQ0216091.1"/>
    </source>
</evidence>
<protein>
    <submittedName>
        <fullName evidence="4">SpoVK/Ycf46/Vps4 family AAA+-type ATPase</fullName>
    </submittedName>
</protein>
<keyword evidence="2" id="KW-0067">ATP-binding</keyword>
<dbReference type="InterPro" id="IPR003593">
    <property type="entry name" value="AAA+_ATPase"/>
</dbReference>
<evidence type="ECO:0000259" key="3">
    <source>
        <dbReference type="SMART" id="SM00382"/>
    </source>
</evidence>
<dbReference type="PROSITE" id="PS00674">
    <property type="entry name" value="AAA"/>
    <property type="match status" value="1"/>
</dbReference>
<name>A0AAJ1WLE2_9BACI</name>
<gene>
    <name evidence="4" type="ORF">J2S13_002513</name>
</gene>
<keyword evidence="2" id="KW-0547">Nucleotide-binding</keyword>
<accession>A0AAJ1WLE2</accession>
<evidence type="ECO:0000256" key="2">
    <source>
        <dbReference type="RuleBase" id="RU003651"/>
    </source>
</evidence>
<comment type="similarity">
    <text evidence="1">Belongs to the AAA ATPase family. BCS1 subfamily.</text>
</comment>
<evidence type="ECO:0000256" key="1">
    <source>
        <dbReference type="ARBA" id="ARBA00007448"/>
    </source>
</evidence>
<dbReference type="Gene3D" id="1.10.8.60">
    <property type="match status" value="1"/>
</dbReference>
<dbReference type="Proteomes" id="UP001237207">
    <property type="component" value="Unassembled WGS sequence"/>
</dbReference>
<dbReference type="InterPro" id="IPR003960">
    <property type="entry name" value="ATPase_AAA_CS"/>
</dbReference>
<feature type="domain" description="AAA+ ATPase" evidence="3">
    <location>
        <begin position="218"/>
        <end position="338"/>
    </location>
</feature>
<dbReference type="PANTHER" id="PTHR23070">
    <property type="entry name" value="BCS1 AAA-TYPE ATPASE"/>
    <property type="match status" value="1"/>
</dbReference>
<proteinExistence type="inferred from homology"/>
<dbReference type="Gene3D" id="3.40.50.300">
    <property type="entry name" value="P-loop containing nucleotide triphosphate hydrolases"/>
    <property type="match status" value="1"/>
</dbReference>
<dbReference type="GO" id="GO:0005524">
    <property type="term" value="F:ATP binding"/>
    <property type="evidence" value="ECO:0007669"/>
    <property type="project" value="UniProtKB-KW"/>
</dbReference>
<dbReference type="AlphaFoldDB" id="A0AAJ1WLE2"/>
<dbReference type="SMART" id="SM00382">
    <property type="entry name" value="AAA"/>
    <property type="match status" value="1"/>
</dbReference>
<dbReference type="InterPro" id="IPR050747">
    <property type="entry name" value="Mitochondrial_chaperone_BCS1"/>
</dbReference>
<reference evidence="4" key="1">
    <citation type="submission" date="2023-07" db="EMBL/GenBank/DDBJ databases">
        <title>Genomic Encyclopedia of Type Strains, Phase IV (KMG-IV): sequencing the most valuable type-strain genomes for metagenomic binning, comparative biology and taxonomic classification.</title>
        <authorList>
            <person name="Goeker M."/>
        </authorList>
    </citation>
    <scope>NUCLEOTIDE SEQUENCE</scope>
    <source>
        <strain evidence="4">DSM 23947</strain>
    </source>
</reference>
<sequence length="425" mass="49909">MPKVPTLIQFDRITHETMPHYYDFAISLQAIKDALIKETHTSYQMYRAEDNMEEIWDIVNQMVQHQSEKVKIMAHVFDCMEIATIGYTSFNNENQFIVKPSINNNVFLFQDFNVALAKLPIYQNHEDYEEDFIFAKDDQSLLEFSQYIYEKQKKYMQGFINIFVDTDEGIERVKERITNQVKREDVLLDEEMKTEIFRSFDEFFLHSGEFFKKYQIPYKRGILLYGAPGNGKTTLVKSIAGSVDAPVVYWQITEYTTSYSIKEVFSTVTKMAPMILVIEDIDSMPEETRSVFLNTLDGAASKEGIFLIGTTNYPEKIDPALINRAGRFDRAYEINLPNYEARKQYLQARKMEQFMSEEEIEQLAQETDGLSIAQLNELYMSIALQWHYDKKVKVDKIIQELQTNNKKTWRQDWETDPRQSMGFGF</sequence>
<keyword evidence="5" id="KW-1185">Reference proteome</keyword>
<dbReference type="RefSeq" id="WP_307258087.1">
    <property type="nucleotide sequence ID" value="NZ_JAUSUC010000035.1"/>
</dbReference>
<dbReference type="Pfam" id="PF00004">
    <property type="entry name" value="AAA"/>
    <property type="match status" value="1"/>
</dbReference>
<dbReference type="CDD" id="cd19481">
    <property type="entry name" value="RecA-like_protease"/>
    <property type="match status" value="1"/>
</dbReference>
<dbReference type="InterPro" id="IPR027417">
    <property type="entry name" value="P-loop_NTPase"/>
</dbReference>